<sequence length="230" mass="25130">MKRAAKLLLGGVGVALAAWTAWGVYSSRSAERVPYETVRSIGEVEIRRYPRTLLVETTAADTNAAFRRLFAYISGENERAESVSMTAPVRSDGTARNGERGGRELSTAASARADDGQKVSMTAPVRTDEDRGGVRMAFYLPAEYTLETAPVPTNSDVRLVVEGARTTAVKAFSWWATDRRVADAEASLLATLEREGVETHDEPSLLQYNDPYTPPYMQRHEVAVTVAVDA</sequence>
<organism evidence="2 3">
    <name type="scientific">Halogeometricum limi</name>
    <dbReference type="NCBI Taxonomy" id="555875"/>
    <lineage>
        <taxon>Archaea</taxon>
        <taxon>Methanobacteriati</taxon>
        <taxon>Methanobacteriota</taxon>
        <taxon>Stenosarchaea group</taxon>
        <taxon>Halobacteria</taxon>
        <taxon>Halobacteriales</taxon>
        <taxon>Haloferacaceae</taxon>
        <taxon>Halogeometricum</taxon>
    </lineage>
</organism>
<evidence type="ECO:0000256" key="1">
    <source>
        <dbReference type="SAM" id="MobiDB-lite"/>
    </source>
</evidence>
<keyword evidence="3" id="KW-1185">Reference proteome</keyword>
<dbReference type="Pfam" id="PF04832">
    <property type="entry name" value="SOUL"/>
    <property type="match status" value="2"/>
</dbReference>
<protein>
    <submittedName>
        <fullName evidence="2">SOUL heme-binding protein</fullName>
    </submittedName>
</protein>
<dbReference type="InterPro" id="IPR011256">
    <property type="entry name" value="Reg_factor_effector_dom_sf"/>
</dbReference>
<dbReference type="PANTHER" id="PTHR11220">
    <property type="entry name" value="HEME-BINDING PROTEIN-RELATED"/>
    <property type="match status" value="1"/>
</dbReference>
<dbReference type="OrthoDB" id="141612at2157"/>
<dbReference type="Proteomes" id="UP000243250">
    <property type="component" value="Unassembled WGS sequence"/>
</dbReference>
<gene>
    <name evidence="2" type="ORF">SAMN04488124_3382</name>
</gene>
<dbReference type="RefSeq" id="WP_089883096.1">
    <property type="nucleotide sequence ID" value="NZ_FOYS01000006.1"/>
</dbReference>
<feature type="region of interest" description="Disordered" evidence="1">
    <location>
        <begin position="83"/>
        <end position="118"/>
    </location>
</feature>
<proteinExistence type="predicted"/>
<evidence type="ECO:0000313" key="2">
    <source>
        <dbReference type="EMBL" id="SFR67608.1"/>
    </source>
</evidence>
<reference evidence="3" key="1">
    <citation type="submission" date="2016-10" db="EMBL/GenBank/DDBJ databases">
        <authorList>
            <person name="Varghese N."/>
            <person name="Submissions S."/>
        </authorList>
    </citation>
    <scope>NUCLEOTIDE SEQUENCE [LARGE SCALE GENOMIC DNA]</scope>
    <source>
        <strain evidence="3">CGMCC 1.8711</strain>
    </source>
</reference>
<evidence type="ECO:0000313" key="3">
    <source>
        <dbReference type="Proteomes" id="UP000243250"/>
    </source>
</evidence>
<dbReference type="AlphaFoldDB" id="A0A1I6ILK9"/>
<name>A0A1I6ILK9_9EURY</name>
<dbReference type="PANTHER" id="PTHR11220:SF1">
    <property type="entry name" value="HEME-BINDING PROTEIN 2"/>
    <property type="match status" value="1"/>
</dbReference>
<dbReference type="EMBL" id="FOYS01000006">
    <property type="protein sequence ID" value="SFR67608.1"/>
    <property type="molecule type" value="Genomic_DNA"/>
</dbReference>
<dbReference type="SUPFAM" id="SSF55136">
    <property type="entry name" value="Probable bacterial effector-binding domain"/>
    <property type="match status" value="2"/>
</dbReference>
<accession>A0A1I6ILK9</accession>
<dbReference type="InterPro" id="IPR006917">
    <property type="entry name" value="SOUL_heme-bd"/>
</dbReference>
<dbReference type="Gene3D" id="3.20.80.10">
    <property type="entry name" value="Regulatory factor, effector binding domain"/>
    <property type="match status" value="2"/>
</dbReference>